<comment type="subcellular location">
    <subcellularLocation>
        <location evidence="5">Secreted</location>
    </subcellularLocation>
    <subcellularLocation>
        <location evidence="5">Bacterial flagellum</location>
    </subcellularLocation>
</comment>
<sequence>MKKLATSSITRITGMATGMDTDSIVKKLMDVEKIPLNKLKQQQQKQTWLSDAYRQWNKDLLSFQSNTLFNMKLSSAYNTFDVTSSLSNSISGTATSSAIAGTYTVAVNRIAESATFTGNKVQLDPSKPLGDGTDSVLTTIKIKDNNDSTKTIDIDIKNSDTLNDVISKFNSAKDSSGKSLGLQAIYDGKLQQFILKTKATGDETKIDFGQTSQEGQDFFKNILGFEELSKSGKNADITFNGNQITSLSSNNVTIMGISLTLKSPTLDAAGNPLTSTINVSQNIDAEVKNIQDFVNKYNDLLDKLNKALDEQFYKDYPPLTDDQRKDLSEKQIEQWEEKAKSGLLRRDSILTDMMNKLRSAMGAIVSNGSTYNSLGSIGISSKSYQDRGKLYIDEKKLREAIQADPDGVRTLFSQIGDTDKGTNGVVQRLSDVMTQGIKDLTKKAGVTGSSLYDQSVIGKLLANIQKDITRQNSRMFDKENQYYKQFAAMEAAVNKFNSQGSWLYSQFNSGQ</sequence>
<feature type="domain" description="Flagellar hook-associated protein 2 C-terminal" evidence="7">
    <location>
        <begin position="232"/>
        <end position="498"/>
    </location>
</feature>
<keyword evidence="8" id="KW-0966">Cell projection</keyword>
<protein>
    <recommendedName>
        <fullName evidence="5">Flagellar hook-associated protein 2</fullName>
        <shortName evidence="5">HAP2</shortName>
    </recommendedName>
    <alternativeName>
        <fullName evidence="5">Flagellar cap protein</fullName>
    </alternativeName>
</protein>
<evidence type="ECO:0000259" key="6">
    <source>
        <dbReference type="Pfam" id="PF02465"/>
    </source>
</evidence>
<comment type="similarity">
    <text evidence="1 5">Belongs to the FliD family.</text>
</comment>
<dbReference type="GO" id="GO:0071973">
    <property type="term" value="P:bacterial-type flagellum-dependent cell motility"/>
    <property type="evidence" value="ECO:0007669"/>
    <property type="project" value="TreeGrafter"/>
</dbReference>
<keyword evidence="4 5" id="KW-0975">Bacterial flagellum</keyword>
<dbReference type="Proteomes" id="UP001178288">
    <property type="component" value="Chromosome"/>
</dbReference>
<evidence type="ECO:0000256" key="2">
    <source>
        <dbReference type="ARBA" id="ARBA00011255"/>
    </source>
</evidence>
<evidence type="ECO:0000256" key="5">
    <source>
        <dbReference type="RuleBase" id="RU362066"/>
    </source>
</evidence>
<dbReference type="GO" id="GO:0007155">
    <property type="term" value="P:cell adhesion"/>
    <property type="evidence" value="ECO:0007669"/>
    <property type="project" value="InterPro"/>
</dbReference>
<evidence type="ECO:0000256" key="3">
    <source>
        <dbReference type="ARBA" id="ARBA00023054"/>
    </source>
</evidence>
<keyword evidence="5" id="KW-0964">Secreted</keyword>
<dbReference type="Pfam" id="PF07195">
    <property type="entry name" value="FliD_C"/>
    <property type="match status" value="1"/>
</dbReference>
<dbReference type="AlphaFoldDB" id="A0AA95SD39"/>
<evidence type="ECO:0000256" key="1">
    <source>
        <dbReference type="ARBA" id="ARBA00009764"/>
    </source>
</evidence>
<evidence type="ECO:0000313" key="8">
    <source>
        <dbReference type="EMBL" id="WHY88394.1"/>
    </source>
</evidence>
<dbReference type="RefSeq" id="WP_283935914.1">
    <property type="nucleotide sequence ID" value="NZ_CP126114.1"/>
</dbReference>
<keyword evidence="8" id="KW-0282">Flagellum</keyword>
<dbReference type="InterPro" id="IPR040026">
    <property type="entry name" value="FliD"/>
</dbReference>
<feature type="domain" description="Flagellar hook-associated protein 2 N-terminal" evidence="6">
    <location>
        <begin position="17"/>
        <end position="113"/>
    </location>
</feature>
<dbReference type="GO" id="GO:0009424">
    <property type="term" value="C:bacterial-type flagellum hook"/>
    <property type="evidence" value="ECO:0007669"/>
    <property type="project" value="UniProtKB-UniRule"/>
</dbReference>
<dbReference type="PANTHER" id="PTHR30288">
    <property type="entry name" value="FLAGELLAR CAP/ASSEMBLY PROTEIN FLID"/>
    <property type="match status" value="1"/>
</dbReference>
<evidence type="ECO:0000256" key="4">
    <source>
        <dbReference type="ARBA" id="ARBA00023143"/>
    </source>
</evidence>
<organism evidence="8 9">
    <name type="scientific">Neobacillus novalis</name>
    <dbReference type="NCBI Taxonomy" id="220687"/>
    <lineage>
        <taxon>Bacteria</taxon>
        <taxon>Bacillati</taxon>
        <taxon>Bacillota</taxon>
        <taxon>Bacilli</taxon>
        <taxon>Bacillales</taxon>
        <taxon>Bacillaceae</taxon>
        <taxon>Neobacillus</taxon>
    </lineage>
</organism>
<keyword evidence="9" id="KW-1185">Reference proteome</keyword>
<dbReference type="KEGG" id="nnv:QNH39_11375"/>
<dbReference type="InterPro" id="IPR010809">
    <property type="entry name" value="FliD_C"/>
</dbReference>
<dbReference type="EMBL" id="CP126114">
    <property type="protein sequence ID" value="WHY88394.1"/>
    <property type="molecule type" value="Genomic_DNA"/>
</dbReference>
<evidence type="ECO:0000313" key="9">
    <source>
        <dbReference type="Proteomes" id="UP001178288"/>
    </source>
</evidence>
<accession>A0AA95SD39</accession>
<evidence type="ECO:0000259" key="7">
    <source>
        <dbReference type="Pfam" id="PF07195"/>
    </source>
</evidence>
<dbReference type="PANTHER" id="PTHR30288:SF0">
    <property type="entry name" value="FLAGELLAR HOOK-ASSOCIATED PROTEIN 2"/>
    <property type="match status" value="1"/>
</dbReference>
<proteinExistence type="inferred from homology"/>
<comment type="function">
    <text evidence="5">Required for morphogenesis and for the elongation of the flagellar filament by facilitating polymerization of the flagellin monomers at the tip of growing filament. Forms a capping structure, which prevents flagellin subunits (transported through the central channel of the flagellum) from leaking out without polymerization at the distal end.</text>
</comment>
<dbReference type="GO" id="GO:0009421">
    <property type="term" value="C:bacterial-type flagellum filament cap"/>
    <property type="evidence" value="ECO:0007669"/>
    <property type="project" value="InterPro"/>
</dbReference>
<gene>
    <name evidence="8" type="primary">fliD</name>
    <name evidence="8" type="ORF">QNH39_11375</name>
</gene>
<dbReference type="InterPro" id="IPR003481">
    <property type="entry name" value="FliD_N"/>
</dbReference>
<reference evidence="8" key="1">
    <citation type="submission" date="2023-05" db="EMBL/GenBank/DDBJ databases">
        <title>Comparative genomics of Bacillaceae isolates and their secondary metabolite potential.</title>
        <authorList>
            <person name="Song L."/>
            <person name="Nielsen L.J."/>
            <person name="Mohite O."/>
            <person name="Xu X."/>
            <person name="Weber T."/>
            <person name="Kovacs A.T."/>
        </authorList>
    </citation>
    <scope>NUCLEOTIDE SEQUENCE</scope>
    <source>
        <strain evidence="8">XLM17</strain>
    </source>
</reference>
<keyword evidence="3" id="KW-0175">Coiled coil</keyword>
<dbReference type="GO" id="GO:0005576">
    <property type="term" value="C:extracellular region"/>
    <property type="evidence" value="ECO:0007669"/>
    <property type="project" value="UniProtKB-SubCell"/>
</dbReference>
<comment type="subunit">
    <text evidence="2 5">Homopentamer.</text>
</comment>
<keyword evidence="8" id="KW-0969">Cilium</keyword>
<name>A0AA95SD39_9BACI</name>
<dbReference type="Pfam" id="PF02465">
    <property type="entry name" value="FliD_N"/>
    <property type="match status" value="1"/>
</dbReference>